<dbReference type="InterPro" id="IPR014044">
    <property type="entry name" value="CAP_dom"/>
</dbReference>
<dbReference type="Proteomes" id="UP000830343">
    <property type="component" value="Chromosome"/>
</dbReference>
<feature type="domain" description="SCP" evidence="2">
    <location>
        <begin position="238"/>
        <end position="343"/>
    </location>
</feature>
<evidence type="ECO:0000256" key="1">
    <source>
        <dbReference type="SAM" id="Phobius"/>
    </source>
</evidence>
<organism evidence="4 5">
    <name type="scientific">Macrococcus armenti</name>
    <dbReference type="NCBI Taxonomy" id="2875764"/>
    <lineage>
        <taxon>Bacteria</taxon>
        <taxon>Bacillati</taxon>
        <taxon>Bacillota</taxon>
        <taxon>Bacilli</taxon>
        <taxon>Bacillales</taxon>
        <taxon>Staphylococcaceae</taxon>
        <taxon>Macrococcus</taxon>
    </lineage>
</organism>
<feature type="domain" description="CAP-associated" evidence="3">
    <location>
        <begin position="66"/>
        <end position="203"/>
    </location>
</feature>
<dbReference type="Gene3D" id="3.40.33.10">
    <property type="entry name" value="CAP"/>
    <property type="match status" value="1"/>
</dbReference>
<gene>
    <name evidence="4" type="ORF">MRZ06_04245</name>
</gene>
<proteinExistence type="predicted"/>
<protein>
    <submittedName>
        <fullName evidence="4">CAP-associated domain-containing protein</fullName>
    </submittedName>
</protein>
<dbReference type="SUPFAM" id="SSF55797">
    <property type="entry name" value="PR-1-like"/>
    <property type="match status" value="1"/>
</dbReference>
<reference evidence="4" key="2">
    <citation type="submission" date="2022-04" db="EMBL/GenBank/DDBJ databases">
        <title>Antimicrobial genetic elements in methicillin-resistant Macrococcus armenti.</title>
        <authorList>
            <person name="Keller J.E."/>
            <person name="Schwendener S."/>
            <person name="Pantucek R."/>
            <person name="Perreten V."/>
        </authorList>
    </citation>
    <scope>NUCLEOTIDE SEQUENCE</scope>
    <source>
        <strain evidence="4">CCM 2609</strain>
    </source>
</reference>
<sequence>MKSILLKLLFIFLVSIFMFYLFYSPSIKFDILENPAKDKVAHKTIKKTEQQSHKVKLTEGVGQYVGQSIDILTKKFGYPKRIYKSNYSYRNFIFMFKDQYYIVGVKDNTIKMIYATGKEANVYPYKIYSESGKIFNGGNVVSEPIISTKDGDYQFQLSEADIKTQALVEYENLFMQVFIDRFTNKVLAVRYLSPDTLVEMQPYALSYNGKTIERKINDEKHNIEEDVNNSNNVLTMFELTNLMRTLNDKLALSTNETINHIAQIQVMKLSQSNQKVTSVENEIGSKLNDEGIQFNHLTQNIAVNYEDISALINSWMNSSEHREHMLDDQVNEMGGGISEQYNSIVFIDNQSLNEE</sequence>
<name>A0ABY3ZZB0_9STAP</name>
<feature type="transmembrane region" description="Helical" evidence="1">
    <location>
        <begin position="5"/>
        <end position="23"/>
    </location>
</feature>
<evidence type="ECO:0000259" key="3">
    <source>
        <dbReference type="Pfam" id="PF14504"/>
    </source>
</evidence>
<accession>A0ABY3ZZB0</accession>
<dbReference type="Pfam" id="PF00188">
    <property type="entry name" value="CAP"/>
    <property type="match status" value="1"/>
</dbReference>
<evidence type="ECO:0000259" key="2">
    <source>
        <dbReference type="Pfam" id="PF00188"/>
    </source>
</evidence>
<dbReference type="EMBL" id="CP094348">
    <property type="protein sequence ID" value="UOB21299.1"/>
    <property type="molecule type" value="Genomic_DNA"/>
</dbReference>
<evidence type="ECO:0000313" key="4">
    <source>
        <dbReference type="EMBL" id="UOB21299.1"/>
    </source>
</evidence>
<dbReference type="InterPro" id="IPR035940">
    <property type="entry name" value="CAP_sf"/>
</dbReference>
<keyword evidence="5" id="KW-1185">Reference proteome</keyword>
<dbReference type="PANTHER" id="PTHR31157:SF26">
    <property type="entry name" value="SCP-LIKE EXTRACELLULAR PROTEIN"/>
    <property type="match status" value="1"/>
</dbReference>
<dbReference type="Pfam" id="PF14504">
    <property type="entry name" value="CAP_assoc_N"/>
    <property type="match status" value="1"/>
</dbReference>
<keyword evidence="1" id="KW-1133">Transmembrane helix</keyword>
<keyword evidence="1" id="KW-0472">Membrane</keyword>
<dbReference type="InterPro" id="IPR029410">
    <property type="entry name" value="CAP_assoc"/>
</dbReference>
<reference evidence="4" key="1">
    <citation type="submission" date="2022-03" db="EMBL/GenBank/DDBJ databases">
        <authorList>
            <person name="Vrbovska V."/>
            <person name="Kovarovic V."/>
            <person name="Botka T."/>
            <person name="Pantucek R."/>
        </authorList>
    </citation>
    <scope>NUCLEOTIDE SEQUENCE</scope>
    <source>
        <strain evidence="4">CCM 2609</strain>
    </source>
</reference>
<dbReference type="PANTHER" id="PTHR31157">
    <property type="entry name" value="SCP DOMAIN-CONTAINING PROTEIN"/>
    <property type="match status" value="1"/>
</dbReference>
<evidence type="ECO:0000313" key="5">
    <source>
        <dbReference type="Proteomes" id="UP000830343"/>
    </source>
</evidence>
<dbReference type="RefSeq" id="WP_243366823.1">
    <property type="nucleotide sequence ID" value="NZ_CP094348.1"/>
</dbReference>
<dbReference type="CDD" id="cd05379">
    <property type="entry name" value="CAP_bacterial"/>
    <property type="match status" value="1"/>
</dbReference>
<keyword evidence="1" id="KW-0812">Transmembrane</keyword>